<organism evidence="2 3">
    <name type="scientific">Colletotrichum melonis</name>
    <dbReference type="NCBI Taxonomy" id="1209925"/>
    <lineage>
        <taxon>Eukaryota</taxon>
        <taxon>Fungi</taxon>
        <taxon>Dikarya</taxon>
        <taxon>Ascomycota</taxon>
        <taxon>Pezizomycotina</taxon>
        <taxon>Sordariomycetes</taxon>
        <taxon>Hypocreomycetidae</taxon>
        <taxon>Glomerellales</taxon>
        <taxon>Glomerellaceae</taxon>
        <taxon>Colletotrichum</taxon>
        <taxon>Colletotrichum acutatum species complex</taxon>
    </lineage>
</organism>
<evidence type="ECO:0000256" key="1">
    <source>
        <dbReference type="SAM" id="MobiDB-lite"/>
    </source>
</evidence>
<proteinExistence type="predicted"/>
<feature type="region of interest" description="Disordered" evidence="1">
    <location>
        <begin position="117"/>
        <end position="159"/>
    </location>
</feature>
<feature type="region of interest" description="Disordered" evidence="1">
    <location>
        <begin position="520"/>
        <end position="554"/>
    </location>
</feature>
<feature type="region of interest" description="Disordered" evidence="1">
    <location>
        <begin position="935"/>
        <end position="957"/>
    </location>
</feature>
<dbReference type="EMBL" id="MLGG01000050">
    <property type="protein sequence ID" value="KAK1450916.1"/>
    <property type="molecule type" value="Genomic_DNA"/>
</dbReference>
<evidence type="ECO:0000313" key="2">
    <source>
        <dbReference type="EMBL" id="KAK1450916.1"/>
    </source>
</evidence>
<protein>
    <submittedName>
        <fullName evidence="2">Uncharacterized protein</fullName>
    </submittedName>
</protein>
<feature type="non-terminal residue" evidence="2">
    <location>
        <position position="1244"/>
    </location>
</feature>
<keyword evidence="3" id="KW-1185">Reference proteome</keyword>
<reference evidence="2 3" key="1">
    <citation type="submission" date="2016-10" db="EMBL/GenBank/DDBJ databases">
        <title>The genome sequence of Colletotrichum fioriniae PJ7.</title>
        <authorList>
            <person name="Baroncelli R."/>
        </authorList>
    </citation>
    <scope>NUCLEOTIDE SEQUENCE [LARGE SCALE GENOMIC DNA]</scope>
    <source>
        <strain evidence="2">Col 31</strain>
    </source>
</reference>
<dbReference type="AlphaFoldDB" id="A0AAI9U3B9"/>
<accession>A0AAI9U3B9</accession>
<feature type="compositionally biased region" description="Low complexity" evidence="1">
    <location>
        <begin position="12"/>
        <end position="28"/>
    </location>
</feature>
<gene>
    <name evidence="2" type="ORF">CMEL01_16772</name>
</gene>
<feature type="compositionally biased region" description="Basic and acidic residues" evidence="1">
    <location>
        <begin position="1"/>
        <end position="10"/>
    </location>
</feature>
<comment type="caution">
    <text evidence="2">The sequence shown here is derived from an EMBL/GenBank/DDBJ whole genome shotgun (WGS) entry which is preliminary data.</text>
</comment>
<feature type="compositionally biased region" description="Polar residues" evidence="1">
    <location>
        <begin position="523"/>
        <end position="533"/>
    </location>
</feature>
<feature type="region of interest" description="Disordered" evidence="1">
    <location>
        <begin position="1"/>
        <end position="28"/>
    </location>
</feature>
<evidence type="ECO:0000313" key="3">
    <source>
        <dbReference type="Proteomes" id="UP001239795"/>
    </source>
</evidence>
<feature type="region of interest" description="Disordered" evidence="1">
    <location>
        <begin position="1066"/>
        <end position="1097"/>
    </location>
</feature>
<dbReference type="Proteomes" id="UP001239795">
    <property type="component" value="Unassembled WGS sequence"/>
</dbReference>
<sequence length="1244" mass="135113">MAIEGQRENDLEPAVAPADASSAEPSDAAHSLSPLLRGALLNIYFWDNFGPGQFYCRSCCSILLATMRPGNARYPSDAPIAEVRCRPRRPRRPGDVLGTVAVPSPIGAAAPRNRLTYQPPYTVTDADDEDGDRTARNDLLPASQGRGRPGQPGHARDSALVRTDRAKNFSSTFRSFPAACSHLRSIHQMDRVCDLNKSCTAPACECDSSTISARYFQKAFVTNTYKDTVILSQYVGIDKPAAPVAIAAVATHNADDTAVVCDEERQALDALRSRGRLRGPSGVFFQSAPAVDAPYRLATLLAMDQTFMNGIDLKQMCALTSLARQEFDHPLIAEFLDNYHEFAALCVRDVALLLKDHKRDIEVVVRRSSARGTGRKSAFPSQDDTLITYIKEWQRAVVYLLRRYLIHKKLMQYEGGALPSITWSGVEGVGHVDMAAGAMPPVFRRLSVRAALEDIVRFAVGDSAGEGIPPDADEVPVAGWTPAPDDAGLAETSLDGMHMDMAVIDSFFLCALDPLEGAPAASAGTTAQPTPSHGGNGSIAAAPPLNTSPPLDSGLARTDQWARKLLRLSLALAEDTIRGDKFRCPIIGAMGALCLKPTGVKHVTVASKMMSGLLAVAKAVFVVWGNLEMVTQQPDDNYDEAYHRYIRPTIAHHSTRSSQLYGSGSAYVPVTAIACLFECRNISFEECHATPGLKTTTLRQNGDVAIHGMNSEVSKQPSPQLSIHDYRAANNALVGRLHAALVGLLLLPSEGTRAGTDTNALRQAIDADLPHPNIIDDRNNTEPGASAFTQTFNKASCPALWERAMGDRCRHQWFKYDAHERRFSLHGQTVRAYFEKVHAFVGDLLLVMFITGGVQCRVTEFLTIRHTNTVPDGRRNLFWFDSMAAWAAEIRYHKGDDGSTVAPSGWHFFPGPVSYLLTYYLLYIAPFARALAQETGGPASEDDNPFLSMARPAPQRSREVGNGIRNLMPYIKPRDLMEVLSTCSGIAGPAITDEAHFDDCAGDDESYDDLDEASTGIDAARGPGPSDGRGVLSGNDAGAVDVCDQLDLVYEKLLAKVDVDGVSGAPGNRVPGRAPPVLGVSAGSGSKRRTALKPSAAGPGGWNKHMVYVHVARYFERQLRTSIGVAGLRHISEAWARHMTSEMQVDPAKMPHAWQLTDDVLSSMHQQAGHSDRIASIKYALANRLGVLGMDADKMSMHAMASLFWHRWVGGQEMIERVTTPSLLKRFATPHRACRPRYAPGTAT</sequence>
<name>A0AAI9U3B9_9PEZI</name>